<reference evidence="1" key="1">
    <citation type="journal article" date="2020" name="Stud. Mycol.">
        <title>101 Dothideomycetes genomes: a test case for predicting lifestyles and emergence of pathogens.</title>
        <authorList>
            <person name="Haridas S."/>
            <person name="Albert R."/>
            <person name="Binder M."/>
            <person name="Bloem J."/>
            <person name="Labutti K."/>
            <person name="Salamov A."/>
            <person name="Andreopoulos B."/>
            <person name="Baker S."/>
            <person name="Barry K."/>
            <person name="Bills G."/>
            <person name="Bluhm B."/>
            <person name="Cannon C."/>
            <person name="Castanera R."/>
            <person name="Culley D."/>
            <person name="Daum C."/>
            <person name="Ezra D."/>
            <person name="Gonzalez J."/>
            <person name="Henrissat B."/>
            <person name="Kuo A."/>
            <person name="Liang C."/>
            <person name="Lipzen A."/>
            <person name="Lutzoni F."/>
            <person name="Magnuson J."/>
            <person name="Mondo S."/>
            <person name="Nolan M."/>
            <person name="Ohm R."/>
            <person name="Pangilinan J."/>
            <person name="Park H.-J."/>
            <person name="Ramirez L."/>
            <person name="Alfaro M."/>
            <person name="Sun H."/>
            <person name="Tritt A."/>
            <person name="Yoshinaga Y."/>
            <person name="Zwiers L.-H."/>
            <person name="Turgeon B."/>
            <person name="Goodwin S."/>
            <person name="Spatafora J."/>
            <person name="Crous P."/>
            <person name="Grigoriev I."/>
        </authorList>
    </citation>
    <scope>NUCLEOTIDE SEQUENCE</scope>
    <source>
        <strain evidence="1">ATCC 16933</strain>
    </source>
</reference>
<name>A0A6A6NKT4_9PEZI</name>
<organism evidence="1 2">
    <name type="scientific">Lineolata rhizophorae</name>
    <dbReference type="NCBI Taxonomy" id="578093"/>
    <lineage>
        <taxon>Eukaryota</taxon>
        <taxon>Fungi</taxon>
        <taxon>Dikarya</taxon>
        <taxon>Ascomycota</taxon>
        <taxon>Pezizomycotina</taxon>
        <taxon>Dothideomycetes</taxon>
        <taxon>Dothideomycetes incertae sedis</taxon>
        <taxon>Lineolatales</taxon>
        <taxon>Lineolataceae</taxon>
        <taxon>Lineolata</taxon>
    </lineage>
</organism>
<proteinExistence type="predicted"/>
<evidence type="ECO:0000313" key="2">
    <source>
        <dbReference type="Proteomes" id="UP000799766"/>
    </source>
</evidence>
<dbReference type="AlphaFoldDB" id="A0A6A6NKT4"/>
<dbReference type="EMBL" id="MU001712">
    <property type="protein sequence ID" value="KAF2452321.1"/>
    <property type="molecule type" value="Genomic_DNA"/>
</dbReference>
<protein>
    <submittedName>
        <fullName evidence="1">Uncharacterized protein</fullName>
    </submittedName>
</protein>
<dbReference type="Proteomes" id="UP000799766">
    <property type="component" value="Unassembled WGS sequence"/>
</dbReference>
<sequence>MLYVTGILWGQMERVMKLHSDPLFANDVPFSVLAIASRFNYRLGVNAKSKSFDQKTPWTLHSTKASQILRKMFEKRESFNRCLYELEGHMQEFEYRTTSRSDNVIN</sequence>
<accession>A0A6A6NKT4</accession>
<dbReference type="OrthoDB" id="3945475at2759"/>
<keyword evidence="2" id="KW-1185">Reference proteome</keyword>
<gene>
    <name evidence="1" type="ORF">BDY21DRAFT_175477</name>
</gene>
<evidence type="ECO:0000313" key="1">
    <source>
        <dbReference type="EMBL" id="KAF2452321.1"/>
    </source>
</evidence>